<name>A0A9D9ICY5_9SPIO</name>
<dbReference type="InterPro" id="IPR017871">
    <property type="entry name" value="ABC_transporter-like_CS"/>
</dbReference>
<dbReference type="InterPro" id="IPR027417">
    <property type="entry name" value="P-loop_NTPase"/>
</dbReference>
<dbReference type="SUPFAM" id="SSF52540">
    <property type="entry name" value="P-loop containing nucleoside triphosphate hydrolases"/>
    <property type="match status" value="1"/>
</dbReference>
<dbReference type="AlphaFoldDB" id="A0A9D9ICY5"/>
<gene>
    <name evidence="6" type="ORF">IAA72_05685</name>
</gene>
<dbReference type="GO" id="GO:0098796">
    <property type="term" value="C:membrane protein complex"/>
    <property type="evidence" value="ECO:0007669"/>
    <property type="project" value="UniProtKB-ARBA"/>
</dbReference>
<dbReference type="EMBL" id="JADIMF010000086">
    <property type="protein sequence ID" value="MBO8469256.1"/>
    <property type="molecule type" value="Genomic_DNA"/>
</dbReference>
<keyword evidence="2" id="KW-0547">Nucleotide-binding</keyword>
<dbReference type="FunFam" id="3.40.50.300:FF:000032">
    <property type="entry name" value="Export ABC transporter ATP-binding protein"/>
    <property type="match status" value="1"/>
</dbReference>
<proteinExistence type="inferred from homology"/>
<evidence type="ECO:0000256" key="3">
    <source>
        <dbReference type="ARBA" id="ARBA00022840"/>
    </source>
</evidence>
<comment type="caution">
    <text evidence="6">The sequence shown here is derived from an EMBL/GenBank/DDBJ whole genome shotgun (WGS) entry which is preliminary data.</text>
</comment>
<dbReference type="PANTHER" id="PTHR24220:SF86">
    <property type="entry name" value="ABC TRANSPORTER ABCH.1"/>
    <property type="match status" value="1"/>
</dbReference>
<evidence type="ECO:0000259" key="5">
    <source>
        <dbReference type="PROSITE" id="PS50893"/>
    </source>
</evidence>
<evidence type="ECO:0000313" key="7">
    <source>
        <dbReference type="Proteomes" id="UP000810292"/>
    </source>
</evidence>
<dbReference type="PANTHER" id="PTHR24220">
    <property type="entry name" value="IMPORT ATP-BINDING PROTEIN"/>
    <property type="match status" value="1"/>
</dbReference>
<evidence type="ECO:0000256" key="1">
    <source>
        <dbReference type="ARBA" id="ARBA00022448"/>
    </source>
</evidence>
<dbReference type="CDD" id="cd03255">
    <property type="entry name" value="ABC_MJ0796_LolCDE_FtsE"/>
    <property type="match status" value="1"/>
</dbReference>
<dbReference type="GO" id="GO:0005886">
    <property type="term" value="C:plasma membrane"/>
    <property type="evidence" value="ECO:0007669"/>
    <property type="project" value="TreeGrafter"/>
</dbReference>
<protein>
    <submittedName>
        <fullName evidence="6">ABC transporter ATP-binding protein</fullName>
    </submittedName>
</protein>
<dbReference type="Gene3D" id="3.40.50.300">
    <property type="entry name" value="P-loop containing nucleotide triphosphate hydrolases"/>
    <property type="match status" value="1"/>
</dbReference>
<evidence type="ECO:0000313" key="6">
    <source>
        <dbReference type="EMBL" id="MBO8469256.1"/>
    </source>
</evidence>
<dbReference type="Pfam" id="PF00005">
    <property type="entry name" value="ABC_tran"/>
    <property type="match status" value="1"/>
</dbReference>
<dbReference type="Proteomes" id="UP000810292">
    <property type="component" value="Unassembled WGS sequence"/>
</dbReference>
<evidence type="ECO:0000256" key="2">
    <source>
        <dbReference type="ARBA" id="ARBA00022741"/>
    </source>
</evidence>
<dbReference type="GO" id="GO:0022857">
    <property type="term" value="F:transmembrane transporter activity"/>
    <property type="evidence" value="ECO:0007669"/>
    <property type="project" value="TreeGrafter"/>
</dbReference>
<dbReference type="GO" id="GO:0016887">
    <property type="term" value="F:ATP hydrolysis activity"/>
    <property type="evidence" value="ECO:0007669"/>
    <property type="project" value="InterPro"/>
</dbReference>
<sequence length="211" mass="23067">MGDESVYALRDVSLFVAEGSFTSIMGPSGSGKSTIMSIIGCLDVPTSGRVLIDGEDTSGMNENQLAYVRNRKIGFVFQHFSLLPKLSALENVEVPLLYAGVNPRERRKRAEAMLERVGLSDRMKHRPNELSGGQKQRVAIARALINNPAMILADEPTGALDSSTGHEVMDLFHSLNEEGSTIVFVTHDRSLASECSRIISIRDGRIEDDGF</sequence>
<dbReference type="PROSITE" id="PS00211">
    <property type="entry name" value="ABC_TRANSPORTER_1"/>
    <property type="match status" value="1"/>
</dbReference>
<comment type="similarity">
    <text evidence="4">Belongs to the ABC transporter superfamily. Macrolide exporter (TC 3.A.1.122) family.</text>
</comment>
<reference evidence="6" key="2">
    <citation type="journal article" date="2021" name="PeerJ">
        <title>Extensive microbial diversity within the chicken gut microbiome revealed by metagenomics and culture.</title>
        <authorList>
            <person name="Gilroy R."/>
            <person name="Ravi A."/>
            <person name="Getino M."/>
            <person name="Pursley I."/>
            <person name="Horton D.L."/>
            <person name="Alikhan N.F."/>
            <person name="Baker D."/>
            <person name="Gharbi K."/>
            <person name="Hall N."/>
            <person name="Watson M."/>
            <person name="Adriaenssens E.M."/>
            <person name="Foster-Nyarko E."/>
            <person name="Jarju S."/>
            <person name="Secka A."/>
            <person name="Antonio M."/>
            <person name="Oren A."/>
            <person name="Chaudhuri R.R."/>
            <person name="La Ragione R."/>
            <person name="Hildebrand F."/>
            <person name="Pallen M.J."/>
        </authorList>
    </citation>
    <scope>NUCLEOTIDE SEQUENCE</scope>
    <source>
        <strain evidence="6">14700</strain>
    </source>
</reference>
<dbReference type="SMART" id="SM00382">
    <property type="entry name" value="AAA"/>
    <property type="match status" value="1"/>
</dbReference>
<reference evidence="6" key="1">
    <citation type="submission" date="2020-10" db="EMBL/GenBank/DDBJ databases">
        <authorList>
            <person name="Gilroy R."/>
        </authorList>
    </citation>
    <scope>NUCLEOTIDE SEQUENCE</scope>
    <source>
        <strain evidence="6">14700</strain>
    </source>
</reference>
<accession>A0A9D9ICY5</accession>
<feature type="domain" description="ABC transporter" evidence="5">
    <location>
        <begin position="1"/>
        <end position="211"/>
    </location>
</feature>
<dbReference type="PROSITE" id="PS50893">
    <property type="entry name" value="ABC_TRANSPORTER_2"/>
    <property type="match status" value="1"/>
</dbReference>
<dbReference type="InterPro" id="IPR003439">
    <property type="entry name" value="ABC_transporter-like_ATP-bd"/>
</dbReference>
<dbReference type="GO" id="GO:0005524">
    <property type="term" value="F:ATP binding"/>
    <property type="evidence" value="ECO:0007669"/>
    <property type="project" value="UniProtKB-KW"/>
</dbReference>
<dbReference type="InterPro" id="IPR003593">
    <property type="entry name" value="AAA+_ATPase"/>
</dbReference>
<keyword evidence="3 6" id="KW-0067">ATP-binding</keyword>
<evidence type="ECO:0000256" key="4">
    <source>
        <dbReference type="ARBA" id="ARBA00038388"/>
    </source>
</evidence>
<organism evidence="6 7">
    <name type="scientific">Candidatus Ornithospirochaeta stercoravium</name>
    <dbReference type="NCBI Taxonomy" id="2840897"/>
    <lineage>
        <taxon>Bacteria</taxon>
        <taxon>Pseudomonadati</taxon>
        <taxon>Spirochaetota</taxon>
        <taxon>Spirochaetia</taxon>
        <taxon>Spirochaetales</taxon>
        <taxon>Spirochaetaceae</taxon>
        <taxon>Spirochaetaceae incertae sedis</taxon>
        <taxon>Candidatus Ornithospirochaeta</taxon>
    </lineage>
</organism>
<keyword evidence="1" id="KW-0813">Transport</keyword>
<dbReference type="InterPro" id="IPR017911">
    <property type="entry name" value="MacB-like_ATP-bd"/>
</dbReference>
<dbReference type="InterPro" id="IPR015854">
    <property type="entry name" value="ABC_transpr_LolD-like"/>
</dbReference>